<dbReference type="WBParaSite" id="RSKR_0000140400.1">
    <property type="protein sequence ID" value="RSKR_0000140400.1"/>
    <property type="gene ID" value="RSKR_0000140400"/>
</dbReference>
<organism evidence="1 2">
    <name type="scientific">Rhabditophanes sp. KR3021</name>
    <dbReference type="NCBI Taxonomy" id="114890"/>
    <lineage>
        <taxon>Eukaryota</taxon>
        <taxon>Metazoa</taxon>
        <taxon>Ecdysozoa</taxon>
        <taxon>Nematoda</taxon>
        <taxon>Chromadorea</taxon>
        <taxon>Rhabditida</taxon>
        <taxon>Tylenchina</taxon>
        <taxon>Panagrolaimomorpha</taxon>
        <taxon>Strongyloidoidea</taxon>
        <taxon>Alloionematidae</taxon>
        <taxon>Rhabditophanes</taxon>
    </lineage>
</organism>
<protein>
    <submittedName>
        <fullName evidence="2">Secreted protein</fullName>
    </submittedName>
</protein>
<proteinExistence type="predicted"/>
<evidence type="ECO:0000313" key="1">
    <source>
        <dbReference type="Proteomes" id="UP000095286"/>
    </source>
</evidence>
<name>A0AC35TJX5_9BILA</name>
<evidence type="ECO:0000313" key="2">
    <source>
        <dbReference type="WBParaSite" id="RSKR_0000140400.1"/>
    </source>
</evidence>
<dbReference type="Proteomes" id="UP000095286">
    <property type="component" value="Unplaced"/>
</dbReference>
<reference evidence="2" key="1">
    <citation type="submission" date="2016-11" db="UniProtKB">
        <authorList>
            <consortium name="WormBaseParasite"/>
        </authorList>
    </citation>
    <scope>IDENTIFICATION</scope>
    <source>
        <strain evidence="2">KR3021</strain>
    </source>
</reference>
<accession>A0AC35TJX5</accession>
<sequence>MNTRLICLVLSAVALSASALTCNSKAVGLEYLQIKGNAGSVATCKGTAQCIKITGTFNAKPIAYSGCFQDYLDSVEPYISRPELLKPNACNTNKLEVARNSMTPVTLCSCSTANCNK</sequence>